<evidence type="ECO:0000256" key="2">
    <source>
        <dbReference type="PIRSR" id="PIRSR601461-1"/>
    </source>
</evidence>
<evidence type="ECO:0000256" key="1">
    <source>
        <dbReference type="ARBA" id="ARBA00007447"/>
    </source>
</evidence>
<sequence length="428" mass="45498">MRHSYAPVLLLAGQSLAAPVDNANETPAGVLHLPLVPVTPDPQDAGLSKRQAQADLEVYRFLGRRPVVGFGMPLELGTPAQTVIVEPDTGSDLFWVPQVRAGKARDEPASVYFDKDRSTSRRELNKEYGSQYGQNEFVLWNVSADVVSIKGRSLGELQFGVANLDKWPTSVGRNVGILGLRAPGPKNSYANEFILKKMLDNKVISDAAFSMSVDEKGKGAITFGGYDTKKFAGPLAKFPFASQTSNHYVVNMKSISVSDGTNADQVLEDQGLTIGLDSGAPAVALKKALYDQVVAALGATVPQGSSVPVVNCTLMRDARLTLAMSDTLSITIPVKDFEMNIPQLKTGGNCPVAIISGNFPADVWIGGHFLRRAYVVYDSARRNIHVARVGNCGSNVVAISGGVPAGLVGECSEQPLGPIPAPDAPGDH</sequence>
<dbReference type="PANTHER" id="PTHR47966:SF51">
    <property type="entry name" value="BETA-SITE APP-CLEAVING ENZYME, ISOFORM A-RELATED"/>
    <property type="match status" value="1"/>
</dbReference>
<feature type="chain" id="PRO_5002092464" evidence="3">
    <location>
        <begin position="18"/>
        <end position="428"/>
    </location>
</feature>
<gene>
    <name evidence="5" type="ORF">MGU_03348</name>
</gene>
<dbReference type="CDD" id="cd05471">
    <property type="entry name" value="pepsin_like"/>
    <property type="match status" value="1"/>
</dbReference>
<dbReference type="PROSITE" id="PS51767">
    <property type="entry name" value="PEPTIDASE_A1"/>
    <property type="match status" value="1"/>
</dbReference>
<keyword evidence="6" id="KW-1185">Reference proteome</keyword>
<dbReference type="EMBL" id="AZNH01000007">
    <property type="protein sequence ID" value="KID89943.1"/>
    <property type="molecule type" value="Genomic_DNA"/>
</dbReference>
<dbReference type="GO" id="GO:0000324">
    <property type="term" value="C:fungal-type vacuole"/>
    <property type="evidence" value="ECO:0007669"/>
    <property type="project" value="TreeGrafter"/>
</dbReference>
<dbReference type="GO" id="GO:0006508">
    <property type="term" value="P:proteolysis"/>
    <property type="evidence" value="ECO:0007669"/>
    <property type="project" value="InterPro"/>
</dbReference>
<dbReference type="Gene3D" id="2.40.70.10">
    <property type="entry name" value="Acid Proteases"/>
    <property type="match status" value="2"/>
</dbReference>
<dbReference type="InterPro" id="IPR033121">
    <property type="entry name" value="PEPTIDASE_A1"/>
</dbReference>
<dbReference type="Proteomes" id="UP000031192">
    <property type="component" value="Unassembled WGS sequence"/>
</dbReference>
<comment type="caution">
    <text evidence="5">The sequence shown here is derived from an EMBL/GenBank/DDBJ whole genome shotgun (WGS) entry which is preliminary data.</text>
</comment>
<dbReference type="OrthoDB" id="4074350at2759"/>
<dbReference type="HOGENOM" id="CLU_030513_0_0_1"/>
<dbReference type="Pfam" id="PF00026">
    <property type="entry name" value="Asp"/>
    <property type="match status" value="1"/>
</dbReference>
<accession>A0A0B4H439</accession>
<dbReference type="InterPro" id="IPR001461">
    <property type="entry name" value="Aspartic_peptidase_A1"/>
</dbReference>
<reference evidence="5 6" key="1">
    <citation type="journal article" date="2014" name="Proc. Natl. Acad. Sci. U.S.A.">
        <title>Trajectory and genomic determinants of fungal-pathogen speciation and host adaptation.</title>
        <authorList>
            <person name="Hu X."/>
            <person name="Xiao G."/>
            <person name="Zheng P."/>
            <person name="Shang Y."/>
            <person name="Su Y."/>
            <person name="Zhang X."/>
            <person name="Liu X."/>
            <person name="Zhan S."/>
            <person name="St Leger R.J."/>
            <person name="Wang C."/>
        </authorList>
    </citation>
    <scope>NUCLEOTIDE SEQUENCE [LARGE SCALE GENOMIC DNA]</scope>
    <source>
        <strain evidence="5 6">ARSEF 977</strain>
    </source>
</reference>
<dbReference type="InterPro" id="IPR034164">
    <property type="entry name" value="Pepsin-like_dom"/>
</dbReference>
<evidence type="ECO:0000259" key="4">
    <source>
        <dbReference type="PROSITE" id="PS51767"/>
    </source>
</evidence>
<evidence type="ECO:0000313" key="5">
    <source>
        <dbReference type="EMBL" id="KID89943.1"/>
    </source>
</evidence>
<feature type="active site" evidence="2">
    <location>
        <position position="277"/>
    </location>
</feature>
<evidence type="ECO:0000313" key="6">
    <source>
        <dbReference type="Proteomes" id="UP000031192"/>
    </source>
</evidence>
<feature type="active site" evidence="2">
    <location>
        <position position="88"/>
    </location>
</feature>
<dbReference type="GO" id="GO:0004190">
    <property type="term" value="F:aspartic-type endopeptidase activity"/>
    <property type="evidence" value="ECO:0007669"/>
    <property type="project" value="InterPro"/>
</dbReference>
<organism evidence="5 6">
    <name type="scientific">Metarhizium guizhouense (strain ARSEF 977)</name>
    <dbReference type="NCBI Taxonomy" id="1276136"/>
    <lineage>
        <taxon>Eukaryota</taxon>
        <taxon>Fungi</taxon>
        <taxon>Dikarya</taxon>
        <taxon>Ascomycota</taxon>
        <taxon>Pezizomycotina</taxon>
        <taxon>Sordariomycetes</taxon>
        <taxon>Hypocreomycetidae</taxon>
        <taxon>Hypocreales</taxon>
        <taxon>Clavicipitaceae</taxon>
        <taxon>Metarhizium</taxon>
    </lineage>
</organism>
<dbReference type="PANTHER" id="PTHR47966">
    <property type="entry name" value="BETA-SITE APP-CLEAVING ENZYME, ISOFORM A-RELATED"/>
    <property type="match status" value="1"/>
</dbReference>
<proteinExistence type="inferred from homology"/>
<protein>
    <submittedName>
        <fullName evidence="5">Peptidase aspartic</fullName>
    </submittedName>
</protein>
<dbReference type="SUPFAM" id="SSF50630">
    <property type="entry name" value="Acid proteases"/>
    <property type="match status" value="1"/>
</dbReference>
<dbReference type="InterPro" id="IPR021109">
    <property type="entry name" value="Peptidase_aspartic_dom_sf"/>
</dbReference>
<keyword evidence="3" id="KW-0732">Signal</keyword>
<feature type="domain" description="Peptidase A1" evidence="4">
    <location>
        <begin position="70"/>
        <end position="387"/>
    </location>
</feature>
<name>A0A0B4H439_METGA</name>
<dbReference type="PRINTS" id="PR00792">
    <property type="entry name" value="PEPSIN"/>
</dbReference>
<dbReference type="AlphaFoldDB" id="A0A0B4H439"/>
<evidence type="ECO:0000256" key="3">
    <source>
        <dbReference type="SAM" id="SignalP"/>
    </source>
</evidence>
<comment type="similarity">
    <text evidence="1">Belongs to the peptidase A1 family.</text>
</comment>
<feature type="signal peptide" evidence="3">
    <location>
        <begin position="1"/>
        <end position="17"/>
    </location>
</feature>